<dbReference type="OrthoDB" id="6624137at2759"/>
<feature type="transmembrane region" description="Helical" evidence="10">
    <location>
        <begin position="395"/>
        <end position="414"/>
    </location>
</feature>
<dbReference type="InterPro" id="IPR051280">
    <property type="entry name" value="Cl-channel/antiporter"/>
</dbReference>
<evidence type="ECO:0000256" key="7">
    <source>
        <dbReference type="ARBA" id="ARBA00023122"/>
    </source>
</evidence>
<feature type="domain" description="CBS" evidence="11">
    <location>
        <begin position="660"/>
        <end position="708"/>
    </location>
</feature>
<feature type="transmembrane region" description="Helical" evidence="10">
    <location>
        <begin position="305"/>
        <end position="325"/>
    </location>
</feature>
<name>A0A8S9WWS0_APOLU</name>
<feature type="transmembrane region" description="Helical" evidence="10">
    <location>
        <begin position="254"/>
        <end position="275"/>
    </location>
</feature>
<keyword evidence="9" id="KW-0868">Chloride</keyword>
<feature type="transmembrane region" description="Helical" evidence="10">
    <location>
        <begin position="426"/>
        <end position="451"/>
    </location>
</feature>
<organism evidence="12 13">
    <name type="scientific">Apolygus lucorum</name>
    <name type="common">Small green plant bug</name>
    <name type="synonym">Lygocoris lucorum</name>
    <dbReference type="NCBI Taxonomy" id="248454"/>
    <lineage>
        <taxon>Eukaryota</taxon>
        <taxon>Metazoa</taxon>
        <taxon>Ecdysozoa</taxon>
        <taxon>Arthropoda</taxon>
        <taxon>Hexapoda</taxon>
        <taxon>Insecta</taxon>
        <taxon>Pterygota</taxon>
        <taxon>Neoptera</taxon>
        <taxon>Paraneoptera</taxon>
        <taxon>Hemiptera</taxon>
        <taxon>Heteroptera</taxon>
        <taxon>Panheteroptera</taxon>
        <taxon>Cimicomorpha</taxon>
        <taxon>Miridae</taxon>
        <taxon>Mirini</taxon>
        <taxon>Apolygus</taxon>
    </lineage>
</organism>
<evidence type="ECO:0000259" key="11">
    <source>
        <dbReference type="Pfam" id="PF00571"/>
    </source>
</evidence>
<dbReference type="GO" id="GO:0005765">
    <property type="term" value="C:lysosomal membrane"/>
    <property type="evidence" value="ECO:0007669"/>
    <property type="project" value="TreeGrafter"/>
</dbReference>
<gene>
    <name evidence="12" type="ORF">GE061_005818</name>
</gene>
<dbReference type="InterPro" id="IPR000644">
    <property type="entry name" value="CBS_dom"/>
</dbReference>
<proteinExistence type="predicted"/>
<evidence type="ECO:0000256" key="1">
    <source>
        <dbReference type="ARBA" id="ARBA00004141"/>
    </source>
</evidence>
<accession>A0A8S9WWS0</accession>
<dbReference type="InterPro" id="IPR014743">
    <property type="entry name" value="Cl-channel_core"/>
</dbReference>
<evidence type="ECO:0000256" key="9">
    <source>
        <dbReference type="ARBA" id="ARBA00023214"/>
    </source>
</evidence>
<dbReference type="InterPro" id="IPR001807">
    <property type="entry name" value="ClC"/>
</dbReference>
<sequence>MKWKEGAIDHVHEAEASGPNWVNSKMECLDFDNHASKVVIQNEIKGGMARVEYYESQRIFVYVLVGLLTGIFGSFILLCAEKGTHYKYHYLVDAFNHWFLTSQSYLLFFIVLFSTLLIAMVGTLLVVYIEPKAAGGGLAPVIAYVNGVKVPGALAFKTLIVKTFSLICCMNAGLAAGMEAPMVHVGACVAHSVVNMKIPFTNYQPFNMLHTDLDKRDLVGAGIAAGITGAFSTPIGGALMALEEGTTFFSVGALLRFLLTSVTCAITVNVILSLASHHPGDLTQSHLLFFVVLQEENFHYYAQEFPFYILVGLIGGLFGTLFNIIQIRCIIYRKKYITKKWHQLTEMAIVASATATFYYIMLIAMSNYCLKDQKGLSELIDILSTIQLNCPKEEYSTVSVFFFQAVPNVIRFMFVDGIGDMGVLPLALYVSGFFILSVVTMGTLIAAGIFIPNLAVGASWGRLLGELIKNATGWDWIHPHKYAFLAAGAQLTGVVRVPFTIGVLMMEATGNTKLGYAIFTSLIVSYVIASFFTESIYHHQISMAGMPIVHTDPPPFCSTMTAENLMASPVVTISKKTNVETVRNMLKMTTHNCYPIVSASGVLEGSISRNLLIILMKRGMFEGATLDEDEAAILSKEHLSLQNVKMIEEVPGENSLDLENYMDATPIVVTKDTSFDSIYRLVSCIGCRHIIVVDTSYKVIGIVTRKKLSVYRCHVNFLHASVVKLPLR</sequence>
<dbReference type="Proteomes" id="UP000466442">
    <property type="component" value="Unassembled WGS sequence"/>
</dbReference>
<keyword evidence="8 10" id="KW-0472">Membrane</keyword>
<evidence type="ECO:0000256" key="8">
    <source>
        <dbReference type="ARBA" id="ARBA00023136"/>
    </source>
</evidence>
<feature type="transmembrane region" description="Helical" evidence="10">
    <location>
        <begin position="346"/>
        <end position="368"/>
    </location>
</feature>
<keyword evidence="4" id="KW-0677">Repeat</keyword>
<keyword evidence="2" id="KW-0813">Transport</keyword>
<feature type="domain" description="CBS" evidence="11">
    <location>
        <begin position="563"/>
        <end position="610"/>
    </location>
</feature>
<feature type="transmembrane region" description="Helical" evidence="10">
    <location>
        <begin position="218"/>
        <end position="242"/>
    </location>
</feature>
<feature type="transmembrane region" description="Helical" evidence="10">
    <location>
        <begin position="514"/>
        <end position="533"/>
    </location>
</feature>
<dbReference type="PANTHER" id="PTHR11689:SF136">
    <property type="entry name" value="H(+)_CL(-) EXCHANGE TRANSPORTER 7"/>
    <property type="match status" value="1"/>
</dbReference>
<keyword evidence="6" id="KW-0406">Ion transport</keyword>
<evidence type="ECO:0000313" key="13">
    <source>
        <dbReference type="Proteomes" id="UP000466442"/>
    </source>
</evidence>
<comment type="subcellular location">
    <subcellularLocation>
        <location evidence="1">Membrane</location>
        <topology evidence="1">Multi-pass membrane protein</topology>
    </subcellularLocation>
</comment>
<evidence type="ECO:0000256" key="10">
    <source>
        <dbReference type="SAM" id="Phobius"/>
    </source>
</evidence>
<keyword evidence="7" id="KW-0129">CBS domain</keyword>
<evidence type="ECO:0000256" key="2">
    <source>
        <dbReference type="ARBA" id="ARBA00022448"/>
    </source>
</evidence>
<dbReference type="Pfam" id="PF00571">
    <property type="entry name" value="CBS"/>
    <property type="match status" value="2"/>
</dbReference>
<dbReference type="SUPFAM" id="SSF54631">
    <property type="entry name" value="CBS-domain pair"/>
    <property type="match status" value="1"/>
</dbReference>
<evidence type="ECO:0000313" key="12">
    <source>
        <dbReference type="EMBL" id="KAF6201370.1"/>
    </source>
</evidence>
<reference evidence="12" key="1">
    <citation type="journal article" date="2021" name="Mol. Ecol. Resour.">
        <title>Apolygus lucorum genome provides insights into omnivorousness and mesophyll feeding.</title>
        <authorList>
            <person name="Liu Y."/>
            <person name="Liu H."/>
            <person name="Wang H."/>
            <person name="Huang T."/>
            <person name="Liu B."/>
            <person name="Yang B."/>
            <person name="Yin L."/>
            <person name="Li B."/>
            <person name="Zhang Y."/>
            <person name="Zhang S."/>
            <person name="Jiang F."/>
            <person name="Zhang X."/>
            <person name="Ren Y."/>
            <person name="Wang B."/>
            <person name="Wang S."/>
            <person name="Lu Y."/>
            <person name="Wu K."/>
            <person name="Fan W."/>
            <person name="Wang G."/>
        </authorList>
    </citation>
    <scope>NUCLEOTIDE SEQUENCE</scope>
    <source>
        <strain evidence="12">12Hb</strain>
    </source>
</reference>
<keyword evidence="5 10" id="KW-1133">Transmembrane helix</keyword>
<dbReference type="SUPFAM" id="SSF81340">
    <property type="entry name" value="Clc chloride channel"/>
    <property type="match status" value="1"/>
</dbReference>
<protein>
    <recommendedName>
        <fullName evidence="11">CBS domain-containing protein</fullName>
    </recommendedName>
</protein>
<evidence type="ECO:0000256" key="3">
    <source>
        <dbReference type="ARBA" id="ARBA00022692"/>
    </source>
</evidence>
<dbReference type="GO" id="GO:0015108">
    <property type="term" value="F:chloride transmembrane transporter activity"/>
    <property type="evidence" value="ECO:0007669"/>
    <property type="project" value="InterPro"/>
</dbReference>
<dbReference type="Gene3D" id="1.10.3080.10">
    <property type="entry name" value="Clc chloride channel"/>
    <property type="match status" value="1"/>
</dbReference>
<evidence type="ECO:0000256" key="5">
    <source>
        <dbReference type="ARBA" id="ARBA00022989"/>
    </source>
</evidence>
<dbReference type="Pfam" id="PF00654">
    <property type="entry name" value="Voltage_CLC"/>
    <property type="match status" value="1"/>
</dbReference>
<dbReference type="Gene3D" id="3.10.580.10">
    <property type="entry name" value="CBS-domain"/>
    <property type="match status" value="2"/>
</dbReference>
<keyword evidence="13" id="KW-1185">Reference proteome</keyword>
<dbReference type="InterPro" id="IPR046342">
    <property type="entry name" value="CBS_dom_sf"/>
</dbReference>
<feature type="transmembrane region" description="Helical" evidence="10">
    <location>
        <begin position="59"/>
        <end position="80"/>
    </location>
</feature>
<dbReference type="EMBL" id="WIXP02000013">
    <property type="protein sequence ID" value="KAF6201370.1"/>
    <property type="molecule type" value="Genomic_DNA"/>
</dbReference>
<comment type="caution">
    <text evidence="12">The sequence shown here is derived from an EMBL/GenBank/DDBJ whole genome shotgun (WGS) entry which is preliminary data.</text>
</comment>
<evidence type="ECO:0000256" key="4">
    <source>
        <dbReference type="ARBA" id="ARBA00022737"/>
    </source>
</evidence>
<evidence type="ECO:0000256" key="6">
    <source>
        <dbReference type="ARBA" id="ARBA00023065"/>
    </source>
</evidence>
<keyword evidence="3 10" id="KW-0812">Transmembrane</keyword>
<dbReference type="PANTHER" id="PTHR11689">
    <property type="entry name" value="CHLORIDE CHANNEL PROTEIN CLC FAMILY MEMBER"/>
    <property type="match status" value="1"/>
</dbReference>
<dbReference type="CDD" id="cd04591">
    <property type="entry name" value="CBS_pair_voltage-gated_CLC_euk_bac"/>
    <property type="match status" value="1"/>
</dbReference>
<feature type="transmembrane region" description="Helical" evidence="10">
    <location>
        <begin position="105"/>
        <end position="129"/>
    </location>
</feature>
<dbReference type="PRINTS" id="PR00762">
    <property type="entry name" value="CLCHANNEL"/>
</dbReference>
<dbReference type="AlphaFoldDB" id="A0A8S9WWS0"/>